<dbReference type="AlphaFoldDB" id="A0A1T5BHB0"/>
<sequence length="309" mass="35123">MDKETLHRYFEGKSTLEEEIQVVNWVEASESNRKDYLRERMLWDAVTLTANSKDLGVPVQKRADRTSLWRAIAVAASIALLLGISWTIWDRSANLVSQQNQTIIVPAGQRVQLLLADGTKVWLNSKTTFTYPAAFSSKNREVTLNGEAYFEVKKDTEHPFIVKTNLYDVKVLGTTFNVYAYENADYFKTSLINGSVEVLSDHYKINLKPGEVATGTSGSLKKGTISNLDEFRWKDGLLCFDDEPLGTLMEKFSIYYDIHIEVADPGLLSYRCTGKFRHNDGIEYALKVIQKDLNFTFTRNDESNTITLK</sequence>
<feature type="domain" description="Protein FecR C-terminal" evidence="3">
    <location>
        <begin position="238"/>
        <end position="307"/>
    </location>
</feature>
<keyword evidence="5" id="KW-1185">Reference proteome</keyword>
<reference evidence="5" key="1">
    <citation type="submission" date="2017-02" db="EMBL/GenBank/DDBJ databases">
        <authorList>
            <person name="Varghese N."/>
            <person name="Submissions S."/>
        </authorList>
    </citation>
    <scope>NUCLEOTIDE SEQUENCE [LARGE SCALE GENOMIC DNA]</scope>
    <source>
        <strain evidence="5">DSM 24967</strain>
    </source>
</reference>
<evidence type="ECO:0000313" key="5">
    <source>
        <dbReference type="Proteomes" id="UP000190852"/>
    </source>
</evidence>
<dbReference type="RefSeq" id="WP_079682906.1">
    <property type="nucleotide sequence ID" value="NZ_FUYQ01000007.1"/>
</dbReference>
<organism evidence="4 5">
    <name type="scientific">Parabacteroides chartae</name>
    <dbReference type="NCBI Taxonomy" id="1037355"/>
    <lineage>
        <taxon>Bacteria</taxon>
        <taxon>Pseudomonadati</taxon>
        <taxon>Bacteroidota</taxon>
        <taxon>Bacteroidia</taxon>
        <taxon>Bacteroidales</taxon>
        <taxon>Tannerellaceae</taxon>
        <taxon>Parabacteroides</taxon>
    </lineage>
</organism>
<dbReference type="InterPro" id="IPR006860">
    <property type="entry name" value="FecR"/>
</dbReference>
<keyword evidence="1" id="KW-0812">Transmembrane</keyword>
<dbReference type="PIRSF" id="PIRSF018266">
    <property type="entry name" value="FecR"/>
    <property type="match status" value="1"/>
</dbReference>
<dbReference type="InterPro" id="IPR032508">
    <property type="entry name" value="FecR_C"/>
</dbReference>
<dbReference type="InterPro" id="IPR012373">
    <property type="entry name" value="Ferrdict_sens_TM"/>
</dbReference>
<gene>
    <name evidence="4" type="ORF">SAMN05660349_01285</name>
</gene>
<proteinExistence type="predicted"/>
<dbReference type="Gene3D" id="2.60.120.1440">
    <property type="match status" value="1"/>
</dbReference>
<keyword evidence="1" id="KW-1133">Transmembrane helix</keyword>
<dbReference type="GO" id="GO:0016989">
    <property type="term" value="F:sigma factor antagonist activity"/>
    <property type="evidence" value="ECO:0007669"/>
    <property type="project" value="TreeGrafter"/>
</dbReference>
<keyword evidence="1" id="KW-0472">Membrane</keyword>
<dbReference type="Proteomes" id="UP000190852">
    <property type="component" value="Unassembled WGS sequence"/>
</dbReference>
<dbReference type="FunFam" id="2.60.120.1440:FF:000001">
    <property type="entry name" value="Putative anti-sigma factor"/>
    <property type="match status" value="1"/>
</dbReference>
<accession>A0A1T5BHB0</accession>
<feature type="domain" description="FecR protein" evidence="2">
    <location>
        <begin position="102"/>
        <end position="197"/>
    </location>
</feature>
<dbReference type="Pfam" id="PF16344">
    <property type="entry name" value="FecR_C"/>
    <property type="match status" value="1"/>
</dbReference>
<evidence type="ECO:0000259" key="2">
    <source>
        <dbReference type="Pfam" id="PF04773"/>
    </source>
</evidence>
<evidence type="ECO:0000259" key="3">
    <source>
        <dbReference type="Pfam" id="PF16344"/>
    </source>
</evidence>
<name>A0A1T5BHB0_9BACT</name>
<protein>
    <submittedName>
        <fullName evidence="4">FecR family protein</fullName>
    </submittedName>
</protein>
<dbReference type="Gene3D" id="3.55.50.30">
    <property type="match status" value="1"/>
</dbReference>
<evidence type="ECO:0000256" key="1">
    <source>
        <dbReference type="SAM" id="Phobius"/>
    </source>
</evidence>
<dbReference type="PANTHER" id="PTHR30273:SF2">
    <property type="entry name" value="PROTEIN FECR"/>
    <property type="match status" value="1"/>
</dbReference>
<dbReference type="PANTHER" id="PTHR30273">
    <property type="entry name" value="PERIPLASMIC SIGNAL SENSOR AND SIGMA FACTOR ACTIVATOR FECR-RELATED"/>
    <property type="match status" value="1"/>
</dbReference>
<dbReference type="EMBL" id="FUYQ01000007">
    <property type="protein sequence ID" value="SKB46467.1"/>
    <property type="molecule type" value="Genomic_DNA"/>
</dbReference>
<feature type="transmembrane region" description="Helical" evidence="1">
    <location>
        <begin position="68"/>
        <end position="89"/>
    </location>
</feature>
<evidence type="ECO:0000313" key="4">
    <source>
        <dbReference type="EMBL" id="SKB46467.1"/>
    </source>
</evidence>
<dbReference type="Pfam" id="PF04773">
    <property type="entry name" value="FecR"/>
    <property type="match status" value="1"/>
</dbReference>